<evidence type="ECO:0000256" key="1">
    <source>
        <dbReference type="ARBA" id="ARBA00022679"/>
    </source>
</evidence>
<dbReference type="InterPro" id="IPR036361">
    <property type="entry name" value="SAP_dom_sf"/>
</dbReference>
<evidence type="ECO:0000259" key="9">
    <source>
        <dbReference type="PROSITE" id="PS50175"/>
    </source>
</evidence>
<feature type="domain" description="CCHC-type" evidence="8">
    <location>
        <begin position="258"/>
        <end position="274"/>
    </location>
</feature>
<keyword evidence="2" id="KW-0548">Nucleotidyltransferase</keyword>
<feature type="domain" description="Peptidase A2" evidence="9">
    <location>
        <begin position="323"/>
        <end position="361"/>
    </location>
</feature>
<keyword evidence="5" id="KW-0378">Hydrolase</keyword>
<dbReference type="Proteomes" id="UP000829291">
    <property type="component" value="Chromosome 1"/>
</dbReference>
<protein>
    <submittedName>
        <fullName evidence="13">Uncharacterized protein LOC124294616</fullName>
    </submittedName>
</protein>
<evidence type="ECO:0000313" key="12">
    <source>
        <dbReference type="Proteomes" id="UP000829291"/>
    </source>
</evidence>
<dbReference type="PROSITE" id="PS50175">
    <property type="entry name" value="ASP_PROT_RETROV"/>
    <property type="match status" value="1"/>
</dbReference>
<evidence type="ECO:0000256" key="5">
    <source>
        <dbReference type="ARBA" id="ARBA00022801"/>
    </source>
</evidence>
<dbReference type="InterPro" id="IPR050951">
    <property type="entry name" value="Retrovirus_Pol_polyprotein"/>
</dbReference>
<name>A0ABM3G8J5_NEOLC</name>
<dbReference type="SUPFAM" id="SSF57756">
    <property type="entry name" value="Retrovirus zinc finger-like domains"/>
    <property type="match status" value="1"/>
</dbReference>
<evidence type="ECO:0000256" key="2">
    <source>
        <dbReference type="ARBA" id="ARBA00022695"/>
    </source>
</evidence>
<keyword evidence="3" id="KW-0540">Nuclease</keyword>
<dbReference type="PROSITE" id="PS50878">
    <property type="entry name" value="RT_POL"/>
    <property type="match status" value="1"/>
</dbReference>
<feature type="domain" description="Reverse transcriptase" evidence="11">
    <location>
        <begin position="512"/>
        <end position="651"/>
    </location>
</feature>
<feature type="domain" description="CCHC-type" evidence="8">
    <location>
        <begin position="280"/>
        <end position="296"/>
    </location>
</feature>
<dbReference type="CDD" id="cd00303">
    <property type="entry name" value="retropepsin_like"/>
    <property type="match status" value="1"/>
</dbReference>
<dbReference type="Pfam" id="PF00077">
    <property type="entry name" value="RVP"/>
    <property type="match status" value="1"/>
</dbReference>
<keyword evidence="4" id="KW-0255">Endonuclease</keyword>
<gene>
    <name evidence="13" type="primary">LOC124294616</name>
</gene>
<dbReference type="InterPro" id="IPR001995">
    <property type="entry name" value="Peptidase_A2_cat"/>
</dbReference>
<accession>A0ABM3G8J5</accession>
<dbReference type="InterPro" id="IPR036875">
    <property type="entry name" value="Znf_CCHC_sf"/>
</dbReference>
<dbReference type="PROSITE" id="PS50800">
    <property type="entry name" value="SAP"/>
    <property type="match status" value="1"/>
</dbReference>
<dbReference type="InterPro" id="IPR000477">
    <property type="entry name" value="RT_dom"/>
</dbReference>
<reference evidence="13" key="1">
    <citation type="submission" date="2025-08" db="UniProtKB">
        <authorList>
            <consortium name="RefSeq"/>
        </authorList>
    </citation>
    <scope>IDENTIFICATION</scope>
    <source>
        <tissue evidence="13">Thorax and Abdomen</tissue>
    </source>
</reference>
<keyword evidence="6" id="KW-0479">Metal-binding</keyword>
<dbReference type="Gene3D" id="3.30.70.270">
    <property type="match status" value="1"/>
</dbReference>
<keyword evidence="6" id="KW-0863">Zinc-finger</keyword>
<dbReference type="InterPro" id="IPR001878">
    <property type="entry name" value="Znf_CCHC"/>
</dbReference>
<evidence type="ECO:0000313" key="13">
    <source>
        <dbReference type="RefSeq" id="XP_046596581.1"/>
    </source>
</evidence>
<keyword evidence="1" id="KW-0808">Transferase</keyword>
<dbReference type="SUPFAM" id="SSF68906">
    <property type="entry name" value="SAP domain"/>
    <property type="match status" value="1"/>
</dbReference>
<dbReference type="PROSITE" id="PS50158">
    <property type="entry name" value="ZF_CCHC"/>
    <property type="match status" value="2"/>
</dbReference>
<organism evidence="12 13">
    <name type="scientific">Neodiprion lecontei</name>
    <name type="common">Redheaded pine sawfly</name>
    <dbReference type="NCBI Taxonomy" id="441921"/>
    <lineage>
        <taxon>Eukaryota</taxon>
        <taxon>Metazoa</taxon>
        <taxon>Ecdysozoa</taxon>
        <taxon>Arthropoda</taxon>
        <taxon>Hexapoda</taxon>
        <taxon>Insecta</taxon>
        <taxon>Pterygota</taxon>
        <taxon>Neoptera</taxon>
        <taxon>Endopterygota</taxon>
        <taxon>Hymenoptera</taxon>
        <taxon>Tenthredinoidea</taxon>
        <taxon>Diprionidae</taxon>
        <taxon>Diprioninae</taxon>
        <taxon>Neodiprion</taxon>
    </lineage>
</organism>
<dbReference type="PROSITE" id="PS00141">
    <property type="entry name" value="ASP_PROTEASE"/>
    <property type="match status" value="1"/>
</dbReference>
<dbReference type="SMART" id="SM00513">
    <property type="entry name" value="SAP"/>
    <property type="match status" value="1"/>
</dbReference>
<dbReference type="SUPFAM" id="SSF50630">
    <property type="entry name" value="Acid proteases"/>
    <property type="match status" value="1"/>
</dbReference>
<dbReference type="InterPro" id="IPR003034">
    <property type="entry name" value="SAP_dom"/>
</dbReference>
<dbReference type="InterPro" id="IPR018061">
    <property type="entry name" value="Retropepsins"/>
</dbReference>
<dbReference type="InterPro" id="IPR021109">
    <property type="entry name" value="Peptidase_aspartic_dom_sf"/>
</dbReference>
<keyword evidence="6" id="KW-0862">Zinc</keyword>
<dbReference type="InterPro" id="IPR001969">
    <property type="entry name" value="Aspartic_peptidase_AS"/>
</dbReference>
<feature type="domain" description="SAP" evidence="10">
    <location>
        <begin position="18"/>
        <end position="52"/>
    </location>
</feature>
<dbReference type="PANTHER" id="PTHR37984">
    <property type="entry name" value="PROTEIN CBG26694"/>
    <property type="match status" value="1"/>
</dbReference>
<evidence type="ECO:0000256" key="4">
    <source>
        <dbReference type="ARBA" id="ARBA00022759"/>
    </source>
</evidence>
<dbReference type="Gene3D" id="4.10.60.10">
    <property type="entry name" value="Zinc finger, CCHC-type"/>
    <property type="match status" value="1"/>
</dbReference>
<keyword evidence="12" id="KW-1185">Reference proteome</keyword>
<dbReference type="Gene3D" id="2.40.70.10">
    <property type="entry name" value="Acid Proteases"/>
    <property type="match status" value="1"/>
</dbReference>
<evidence type="ECO:0000259" key="8">
    <source>
        <dbReference type="PROSITE" id="PS50158"/>
    </source>
</evidence>
<dbReference type="InterPro" id="IPR043128">
    <property type="entry name" value="Rev_trsase/Diguanyl_cyclase"/>
</dbReference>
<dbReference type="Pfam" id="PF00078">
    <property type="entry name" value="RVT_1"/>
    <property type="match status" value="1"/>
</dbReference>
<evidence type="ECO:0000259" key="11">
    <source>
        <dbReference type="PROSITE" id="PS50878"/>
    </source>
</evidence>
<dbReference type="GeneID" id="124294616"/>
<dbReference type="Gene3D" id="3.10.10.10">
    <property type="entry name" value="HIV Type 1 Reverse Transcriptase, subunit A, domain 1"/>
    <property type="match status" value="1"/>
</dbReference>
<dbReference type="Pfam" id="PF00098">
    <property type="entry name" value="zf-CCHC"/>
    <property type="match status" value="2"/>
</dbReference>
<dbReference type="SMART" id="SM00343">
    <property type="entry name" value="ZnF_C2HC"/>
    <property type="match status" value="2"/>
</dbReference>
<dbReference type="CDD" id="cd01647">
    <property type="entry name" value="RT_LTR"/>
    <property type="match status" value="1"/>
</dbReference>
<dbReference type="PANTHER" id="PTHR37984:SF5">
    <property type="entry name" value="PROTEIN NYNRIN-LIKE"/>
    <property type="match status" value="1"/>
</dbReference>
<dbReference type="Pfam" id="PF02037">
    <property type="entry name" value="SAP"/>
    <property type="match status" value="1"/>
</dbReference>
<sequence length="651" mass="74298">MANNGGVNEVLGLTDEEVAQMTVPELKAELRGRRLRVSGRKRELLQRLMAALRPKQTLLLLKDVENSLEKFSGDDLINVSRWLEDFEEMAEVCGWTDVHKVAFGKKMLAGSALAFVRQERCTKTWAKLKKALEDEFQEKVTDQQIHRELGQRKKKTEETLQQYMYAMREIAGQGTVDTRSLVEYIIQGIPDEVTNKSALYGAKTMQELKERFKQYEAMKRDMKTKPKPFEKKDDKTKKPEAKGHPRKRAVGEKSDKTRCFNCGVKDHVSAECPDKEKGAKCFNCNKFGHIAARCPDKKKESCVISRLDMKKYTKEVSIDDSKFVALVDTGSDLTFIRSDEYVRLGSPPLGNRRIEFAGVGSTGNETWGDFSKVINTDGHNLPVTLHVVSNKVLTNHGLLLGTDFLDQVEVRVKRGEVTFFKLDEAETNVNAPEIFSINVIEKTKEVDLSYVEDIPYRDALRDIINGYKPEKTRDVGLTAKIVLKSEKPIVRRPRRLAPCEKKEVDDVMKMWVEDGVIRPSSSEYASPIVVVRKKDGSIRVCIDFRELNELIECPHFPLPLIDDILDALQGSEYFTTLDLKNGFFHVWLDEKSRKYTGFVTPTGQYEFLKLPFGLKISPIVFQKYITMIFKELIDKGVVIVYMDDITDGVKY</sequence>
<proteinExistence type="predicted"/>
<dbReference type="SUPFAM" id="SSF56672">
    <property type="entry name" value="DNA/RNA polymerases"/>
    <property type="match status" value="1"/>
</dbReference>
<evidence type="ECO:0000256" key="3">
    <source>
        <dbReference type="ARBA" id="ARBA00022722"/>
    </source>
</evidence>
<evidence type="ECO:0000259" key="10">
    <source>
        <dbReference type="PROSITE" id="PS50800"/>
    </source>
</evidence>
<dbReference type="RefSeq" id="XP_046596581.1">
    <property type="nucleotide sequence ID" value="XM_046740625.1"/>
</dbReference>
<evidence type="ECO:0000256" key="6">
    <source>
        <dbReference type="PROSITE-ProRule" id="PRU00047"/>
    </source>
</evidence>
<evidence type="ECO:0000256" key="7">
    <source>
        <dbReference type="SAM" id="MobiDB-lite"/>
    </source>
</evidence>
<dbReference type="Gene3D" id="1.10.720.30">
    <property type="entry name" value="SAP domain"/>
    <property type="match status" value="1"/>
</dbReference>
<dbReference type="InterPro" id="IPR043502">
    <property type="entry name" value="DNA/RNA_pol_sf"/>
</dbReference>
<feature type="region of interest" description="Disordered" evidence="7">
    <location>
        <begin position="219"/>
        <end position="252"/>
    </location>
</feature>